<keyword evidence="2" id="KW-0862">Zinc</keyword>
<sequence>MSARACGNCKKTVYVNEKMDAEGRWYHRPCFKCMAPNCNTPLTLRTFQMAALDDSVLDESTRRPLKVLVCKEHVPKPKHTHYAHALSKKHTAISTSKSNDVLKPSIPGLHRSLMGERGFKGGVPMVSATSGGAVGGSSGHGSVEKGLGSPRSLDQGSHAEILKGLQAEKGKQNKEDRDVERGEPDRSHAHKDNREPQHKQHSDEVQSIPLSGLTVTGATDSVTASHTEAEKALDLTKDDDSYRTLPVRHGDYGHHEGHTAKDEDDDMTTKKRNQEAEDEENEDSKQERDFTKNNIHTTTATTKSFGTGRNYDDYDIDASLETTEDVAERVHRDHLNVNLEDLKQVEAAEIKAPHGDAEEHKLVDMAFSSKMMQQRQKQGGDTPDGEDQAVDDSEWDAAPMDTFSRRAPVAGM</sequence>
<dbReference type="Gene3D" id="2.10.110.10">
    <property type="entry name" value="Cysteine Rich Protein"/>
    <property type="match status" value="1"/>
</dbReference>
<dbReference type="AlphaFoldDB" id="A0A9P6U4T5"/>
<dbReference type="EMBL" id="JAAAJA010000175">
    <property type="protein sequence ID" value="KAG0259765.1"/>
    <property type="molecule type" value="Genomic_DNA"/>
</dbReference>
<evidence type="ECO:0000256" key="3">
    <source>
        <dbReference type="SAM" id="MobiDB-lite"/>
    </source>
</evidence>
<feature type="region of interest" description="Disordered" evidence="3">
    <location>
        <begin position="370"/>
        <end position="412"/>
    </location>
</feature>
<keyword evidence="1" id="KW-0479">Metal-binding</keyword>
<comment type="caution">
    <text evidence="5">The sequence shown here is derived from an EMBL/GenBank/DDBJ whole genome shotgun (WGS) entry which is preliminary data.</text>
</comment>
<evidence type="ECO:0000313" key="6">
    <source>
        <dbReference type="Proteomes" id="UP000726737"/>
    </source>
</evidence>
<feature type="domain" description="LIM zinc-binding" evidence="4">
    <location>
        <begin position="6"/>
        <end position="46"/>
    </location>
</feature>
<proteinExistence type="predicted"/>
<protein>
    <recommendedName>
        <fullName evidence="4">LIM zinc-binding domain-containing protein</fullName>
    </recommendedName>
</protein>
<dbReference type="Pfam" id="PF00412">
    <property type="entry name" value="LIM"/>
    <property type="match status" value="1"/>
</dbReference>
<dbReference type="OrthoDB" id="8062037at2759"/>
<feature type="compositionally biased region" description="Polar residues" evidence="3">
    <location>
        <begin position="370"/>
        <end position="379"/>
    </location>
</feature>
<evidence type="ECO:0000256" key="2">
    <source>
        <dbReference type="ARBA" id="ARBA00022833"/>
    </source>
</evidence>
<name>A0A9P6U4T5_9FUNG</name>
<organism evidence="5 6">
    <name type="scientific">Mortierella polycephala</name>
    <dbReference type="NCBI Taxonomy" id="41804"/>
    <lineage>
        <taxon>Eukaryota</taxon>
        <taxon>Fungi</taxon>
        <taxon>Fungi incertae sedis</taxon>
        <taxon>Mucoromycota</taxon>
        <taxon>Mortierellomycotina</taxon>
        <taxon>Mortierellomycetes</taxon>
        <taxon>Mortierellales</taxon>
        <taxon>Mortierellaceae</taxon>
        <taxon>Mortierella</taxon>
    </lineage>
</organism>
<feature type="compositionally biased region" description="Acidic residues" evidence="3">
    <location>
        <begin position="383"/>
        <end position="395"/>
    </location>
</feature>
<feature type="compositionally biased region" description="Basic and acidic residues" evidence="3">
    <location>
        <begin position="227"/>
        <end position="275"/>
    </location>
</feature>
<dbReference type="Proteomes" id="UP000726737">
    <property type="component" value="Unassembled WGS sequence"/>
</dbReference>
<keyword evidence="6" id="KW-1185">Reference proteome</keyword>
<dbReference type="SUPFAM" id="SSF57716">
    <property type="entry name" value="Glucocorticoid receptor-like (DNA-binding domain)"/>
    <property type="match status" value="1"/>
</dbReference>
<dbReference type="GO" id="GO:0046872">
    <property type="term" value="F:metal ion binding"/>
    <property type="evidence" value="ECO:0007669"/>
    <property type="project" value="UniProtKB-KW"/>
</dbReference>
<gene>
    <name evidence="5" type="ORF">BG011_002376</name>
</gene>
<feature type="compositionally biased region" description="Basic and acidic residues" evidence="3">
    <location>
        <begin position="166"/>
        <end position="204"/>
    </location>
</feature>
<evidence type="ECO:0000256" key="1">
    <source>
        <dbReference type="ARBA" id="ARBA00022723"/>
    </source>
</evidence>
<dbReference type="InterPro" id="IPR001781">
    <property type="entry name" value="Znf_LIM"/>
</dbReference>
<accession>A0A9P6U4T5</accession>
<reference evidence="5" key="1">
    <citation type="journal article" date="2020" name="Fungal Divers.">
        <title>Resolving the Mortierellaceae phylogeny through synthesis of multi-gene phylogenetics and phylogenomics.</title>
        <authorList>
            <person name="Vandepol N."/>
            <person name="Liber J."/>
            <person name="Desiro A."/>
            <person name="Na H."/>
            <person name="Kennedy M."/>
            <person name="Barry K."/>
            <person name="Grigoriev I.V."/>
            <person name="Miller A.N."/>
            <person name="O'Donnell K."/>
            <person name="Stajich J.E."/>
            <person name="Bonito G."/>
        </authorList>
    </citation>
    <scope>NUCLEOTIDE SEQUENCE</scope>
    <source>
        <strain evidence="5">KOD948</strain>
    </source>
</reference>
<evidence type="ECO:0000313" key="5">
    <source>
        <dbReference type="EMBL" id="KAG0259765.1"/>
    </source>
</evidence>
<evidence type="ECO:0000259" key="4">
    <source>
        <dbReference type="Pfam" id="PF00412"/>
    </source>
</evidence>
<feature type="region of interest" description="Disordered" evidence="3">
    <location>
        <begin position="112"/>
        <end position="313"/>
    </location>
</feature>
<feature type="compositionally biased region" description="Polar residues" evidence="3">
    <location>
        <begin position="213"/>
        <end position="226"/>
    </location>
</feature>